<sequence length="101" mass="11609">MSRIDTKSVEHEFRVDLHPVKNLTITVEDSVLEWARIEAARRGTSVSRMVGDFMAEMQRREDAYERAYLAWRTDERGWDGGQPSSTQPAQRSAALRREGQA</sequence>
<reference evidence="2 3" key="1">
    <citation type="submission" date="2016-10" db="EMBL/GenBank/DDBJ databases">
        <authorList>
            <person name="de Groot N.N."/>
        </authorList>
    </citation>
    <scope>NUCLEOTIDE SEQUENCE [LARGE SCALE GENOMIC DNA]</scope>
    <source>
        <strain evidence="2 3">LMG 24775</strain>
    </source>
</reference>
<feature type="region of interest" description="Disordered" evidence="1">
    <location>
        <begin position="75"/>
        <end position="101"/>
    </location>
</feature>
<dbReference type="Proteomes" id="UP000183417">
    <property type="component" value="Unassembled WGS sequence"/>
</dbReference>
<evidence type="ECO:0000313" key="3">
    <source>
        <dbReference type="Proteomes" id="UP000183417"/>
    </source>
</evidence>
<accession>A0A1H3L695</accession>
<evidence type="ECO:0000313" key="2">
    <source>
        <dbReference type="EMBL" id="SDY59395.1"/>
    </source>
</evidence>
<name>A0A1H3L695_9BURK</name>
<organism evidence="2 3">
    <name type="scientific">Delftia lacustris</name>
    <dbReference type="NCBI Taxonomy" id="558537"/>
    <lineage>
        <taxon>Bacteria</taxon>
        <taxon>Pseudomonadati</taxon>
        <taxon>Pseudomonadota</taxon>
        <taxon>Betaproteobacteria</taxon>
        <taxon>Burkholderiales</taxon>
        <taxon>Comamonadaceae</taxon>
        <taxon>Delftia</taxon>
    </lineage>
</organism>
<evidence type="ECO:0008006" key="4">
    <source>
        <dbReference type="Google" id="ProtNLM"/>
    </source>
</evidence>
<proteinExistence type="predicted"/>
<dbReference type="RefSeq" id="WP_174538854.1">
    <property type="nucleotide sequence ID" value="NZ_AP025556.1"/>
</dbReference>
<dbReference type="AlphaFoldDB" id="A0A1H3L695"/>
<protein>
    <recommendedName>
        <fullName evidence="4">CopG family transcriptional regulator</fullName>
    </recommendedName>
</protein>
<evidence type="ECO:0000256" key="1">
    <source>
        <dbReference type="SAM" id="MobiDB-lite"/>
    </source>
</evidence>
<dbReference type="EMBL" id="FNPE01000006">
    <property type="protein sequence ID" value="SDY59395.1"/>
    <property type="molecule type" value="Genomic_DNA"/>
</dbReference>
<dbReference type="GeneID" id="94690423"/>
<gene>
    <name evidence="2" type="ORF">SAMN05421547_10646</name>
</gene>